<dbReference type="InterPro" id="IPR009920">
    <property type="entry name" value="HEPPP_synth_su1"/>
</dbReference>
<dbReference type="Proteomes" id="UP001596022">
    <property type="component" value="Unassembled WGS sequence"/>
</dbReference>
<gene>
    <name evidence="1" type="ORF">ACFO4N_03605</name>
</gene>
<dbReference type="EMBL" id="JBHSFW010000001">
    <property type="protein sequence ID" value="MFC4617811.1"/>
    <property type="molecule type" value="Genomic_DNA"/>
</dbReference>
<dbReference type="Pfam" id="PF07307">
    <property type="entry name" value="HEPPP_synt_1"/>
    <property type="match status" value="1"/>
</dbReference>
<evidence type="ECO:0000313" key="2">
    <source>
        <dbReference type="Proteomes" id="UP001596022"/>
    </source>
</evidence>
<keyword evidence="2" id="KW-1185">Reference proteome</keyword>
<comment type="caution">
    <text evidence="1">The sequence shown here is derived from an EMBL/GenBank/DDBJ whole genome shotgun (WGS) entry which is preliminary data.</text>
</comment>
<reference evidence="2" key="1">
    <citation type="journal article" date="2019" name="Int. J. Syst. Evol. Microbiol.">
        <title>The Global Catalogue of Microorganisms (GCM) 10K type strain sequencing project: providing services to taxonomists for standard genome sequencing and annotation.</title>
        <authorList>
            <consortium name="The Broad Institute Genomics Platform"/>
            <consortium name="The Broad Institute Genome Sequencing Center for Infectious Disease"/>
            <person name="Wu L."/>
            <person name="Ma J."/>
        </authorList>
    </citation>
    <scope>NUCLEOTIDE SEQUENCE [LARGE SCALE GENOMIC DNA]</scope>
    <source>
        <strain evidence="2">CGMCC 1.16306</strain>
    </source>
</reference>
<evidence type="ECO:0000313" key="1">
    <source>
        <dbReference type="EMBL" id="MFC4617811.1"/>
    </source>
</evidence>
<accession>A0ABV9GKN4</accession>
<name>A0ABV9GKN4_9BACL</name>
<organism evidence="1 2">
    <name type="scientific">Camelliibacillus cellulosilyticus</name>
    <dbReference type="NCBI Taxonomy" id="2174486"/>
    <lineage>
        <taxon>Bacteria</taxon>
        <taxon>Bacillati</taxon>
        <taxon>Bacillota</taxon>
        <taxon>Bacilli</taxon>
        <taxon>Bacillales</taxon>
        <taxon>Sporolactobacillaceae</taxon>
        <taxon>Camelliibacillus</taxon>
    </lineage>
</organism>
<dbReference type="RefSeq" id="WP_376844835.1">
    <property type="nucleotide sequence ID" value="NZ_JBHSFW010000001.1"/>
</dbReference>
<proteinExistence type="predicted"/>
<sequence>MNISKEISDIISNIDEKTRHPYLDRFVRKPEPDKDKIAVLLSLFKANGLYKNVCDYITAIMIVQMALDMHDKVTVEPVRGSDVRSRQLIVLAGDYYSSQYYRILSKLGDIPMIRLTADAIRQINEQKNNLLKGEWEWARLFEQIKSIETALLTKMANILGLSHWSDFIVAYFSYKRILKEKQSLINGKVSTFFQPLFAKKAESRKSFLQLCDRWLTELRMEIEADLGKHPLLAEQLSLITPTWAANVGFGTKKVAEEG</sequence>
<protein>
    <submittedName>
        <fullName evidence="1">Heptaprenyl diphosphate synthase component 1</fullName>
    </submittedName>
</protein>
<dbReference type="Gene3D" id="1.20.120.1450">
    <property type="match status" value="1"/>
</dbReference>